<dbReference type="EMBL" id="SMOL01000559">
    <property type="protein sequence ID" value="KAB2606297.1"/>
    <property type="molecule type" value="Genomic_DNA"/>
</dbReference>
<dbReference type="GO" id="GO:0008233">
    <property type="term" value="F:peptidase activity"/>
    <property type="evidence" value="ECO:0007669"/>
    <property type="project" value="UniProtKB-KW"/>
</dbReference>
<comment type="caution">
    <text evidence="1">The sequence shown here is derived from an EMBL/GenBank/DDBJ whole genome shotgun (WGS) entry which is preliminary data.</text>
</comment>
<evidence type="ECO:0000313" key="2">
    <source>
        <dbReference type="Proteomes" id="UP000327157"/>
    </source>
</evidence>
<keyword evidence="1" id="KW-0645">Protease</keyword>
<keyword evidence="2" id="KW-1185">Reference proteome</keyword>
<sequence length="149" mass="16948">MTMEVWLRTVIEALEEEWHARMKLVVALEHQHSDSHGKSFNKPSTLKKLVGSVRSGKKQVFYLREEDEDTKVSKHGSDRRSILENSRCGGQLLTSISGCCFLVGRNGVFLLKFANYISSGLDMHQVKPQNMPFFILKLTIEFIKGCAFV</sequence>
<protein>
    <submittedName>
        <fullName evidence="1">Ubiquitin-like-specific protease 1A</fullName>
    </submittedName>
</protein>
<dbReference type="Proteomes" id="UP000327157">
    <property type="component" value="Chromosome 11"/>
</dbReference>
<accession>A0A5N5FTS0</accession>
<reference evidence="1 2" key="1">
    <citation type="submission" date="2019-09" db="EMBL/GenBank/DDBJ databases">
        <authorList>
            <person name="Ou C."/>
        </authorList>
    </citation>
    <scope>NUCLEOTIDE SEQUENCE [LARGE SCALE GENOMIC DNA]</scope>
    <source>
        <strain evidence="1">S2</strain>
        <tissue evidence="1">Leaf</tissue>
    </source>
</reference>
<gene>
    <name evidence="1" type="ORF">D8674_006014</name>
</gene>
<reference evidence="2" key="2">
    <citation type="submission" date="2019-10" db="EMBL/GenBank/DDBJ databases">
        <title>A de novo genome assembly of a pear dwarfing rootstock.</title>
        <authorList>
            <person name="Wang F."/>
            <person name="Wang J."/>
            <person name="Li S."/>
            <person name="Zhang Y."/>
            <person name="Fang M."/>
            <person name="Ma L."/>
            <person name="Zhao Y."/>
            <person name="Jiang S."/>
        </authorList>
    </citation>
    <scope>NUCLEOTIDE SEQUENCE [LARGE SCALE GENOMIC DNA]</scope>
</reference>
<dbReference type="AlphaFoldDB" id="A0A5N5FTS0"/>
<evidence type="ECO:0000313" key="1">
    <source>
        <dbReference type="EMBL" id="KAB2606297.1"/>
    </source>
</evidence>
<name>A0A5N5FTS0_9ROSA</name>
<organism evidence="1 2">
    <name type="scientific">Pyrus ussuriensis x Pyrus communis</name>
    <dbReference type="NCBI Taxonomy" id="2448454"/>
    <lineage>
        <taxon>Eukaryota</taxon>
        <taxon>Viridiplantae</taxon>
        <taxon>Streptophyta</taxon>
        <taxon>Embryophyta</taxon>
        <taxon>Tracheophyta</taxon>
        <taxon>Spermatophyta</taxon>
        <taxon>Magnoliopsida</taxon>
        <taxon>eudicotyledons</taxon>
        <taxon>Gunneridae</taxon>
        <taxon>Pentapetalae</taxon>
        <taxon>rosids</taxon>
        <taxon>fabids</taxon>
        <taxon>Rosales</taxon>
        <taxon>Rosaceae</taxon>
        <taxon>Amygdaloideae</taxon>
        <taxon>Maleae</taxon>
        <taxon>Pyrus</taxon>
    </lineage>
</organism>
<keyword evidence="1" id="KW-0378">Hydrolase</keyword>
<proteinExistence type="predicted"/>
<dbReference type="GO" id="GO:0006508">
    <property type="term" value="P:proteolysis"/>
    <property type="evidence" value="ECO:0007669"/>
    <property type="project" value="UniProtKB-KW"/>
</dbReference>
<reference evidence="1 2" key="3">
    <citation type="submission" date="2019-11" db="EMBL/GenBank/DDBJ databases">
        <title>A de novo genome assembly of a pear dwarfing rootstock.</title>
        <authorList>
            <person name="Wang F."/>
            <person name="Wang J."/>
            <person name="Li S."/>
            <person name="Zhang Y."/>
            <person name="Fang M."/>
            <person name="Ma L."/>
            <person name="Zhao Y."/>
            <person name="Jiang S."/>
        </authorList>
    </citation>
    <scope>NUCLEOTIDE SEQUENCE [LARGE SCALE GENOMIC DNA]</scope>
    <source>
        <strain evidence="1">S2</strain>
        <tissue evidence="1">Leaf</tissue>
    </source>
</reference>